<dbReference type="Proteomes" id="UP001218188">
    <property type="component" value="Unassembled WGS sequence"/>
</dbReference>
<comment type="caution">
    <text evidence="2">The sequence shown here is derived from an EMBL/GenBank/DDBJ whole genome shotgun (WGS) entry which is preliminary data.</text>
</comment>
<sequence length="277" mass="30307">MQNSQYGEIIADPSETHSDRPIPSRELTGPDRFGPRIDQNQVSKSACLQNPSLTSRNASKLTYFLRQIFAMCNRGNPEGWFDACEESSEPFSADCAKFKFVSSFPVTYMLVSIAVEHERNCGSSASCKAPPLVATHIQKSLQASSSLYYPSACSGSYYREGDPSTRVCDYVRAISPFLFPSAAAWEEFAMDVEDSTCAELIVQALRGVVGSSPHSLALCLPAPLEGFYPDDPSHSTSSPSIPALPFGIFLVPGCRWPGWLLAVMPFSCLLFRESNSK</sequence>
<accession>A0AAD6XCH7</accession>
<evidence type="ECO:0000313" key="2">
    <source>
        <dbReference type="EMBL" id="KAJ7044887.1"/>
    </source>
</evidence>
<proteinExistence type="predicted"/>
<evidence type="ECO:0000313" key="3">
    <source>
        <dbReference type="Proteomes" id="UP001218188"/>
    </source>
</evidence>
<gene>
    <name evidence="2" type="ORF">C8F04DRAFT_1351586</name>
</gene>
<organism evidence="2 3">
    <name type="scientific">Mycena alexandri</name>
    <dbReference type="NCBI Taxonomy" id="1745969"/>
    <lineage>
        <taxon>Eukaryota</taxon>
        <taxon>Fungi</taxon>
        <taxon>Dikarya</taxon>
        <taxon>Basidiomycota</taxon>
        <taxon>Agaricomycotina</taxon>
        <taxon>Agaricomycetes</taxon>
        <taxon>Agaricomycetidae</taxon>
        <taxon>Agaricales</taxon>
        <taxon>Marasmiineae</taxon>
        <taxon>Mycenaceae</taxon>
        <taxon>Mycena</taxon>
    </lineage>
</organism>
<evidence type="ECO:0000256" key="1">
    <source>
        <dbReference type="SAM" id="MobiDB-lite"/>
    </source>
</evidence>
<reference evidence="2" key="1">
    <citation type="submission" date="2023-03" db="EMBL/GenBank/DDBJ databases">
        <title>Massive genome expansion in bonnet fungi (Mycena s.s.) driven by repeated elements and novel gene families across ecological guilds.</title>
        <authorList>
            <consortium name="Lawrence Berkeley National Laboratory"/>
            <person name="Harder C.B."/>
            <person name="Miyauchi S."/>
            <person name="Viragh M."/>
            <person name="Kuo A."/>
            <person name="Thoen E."/>
            <person name="Andreopoulos B."/>
            <person name="Lu D."/>
            <person name="Skrede I."/>
            <person name="Drula E."/>
            <person name="Henrissat B."/>
            <person name="Morin E."/>
            <person name="Kohler A."/>
            <person name="Barry K."/>
            <person name="LaButti K."/>
            <person name="Morin E."/>
            <person name="Salamov A."/>
            <person name="Lipzen A."/>
            <person name="Mereny Z."/>
            <person name="Hegedus B."/>
            <person name="Baldrian P."/>
            <person name="Stursova M."/>
            <person name="Weitz H."/>
            <person name="Taylor A."/>
            <person name="Grigoriev I.V."/>
            <person name="Nagy L.G."/>
            <person name="Martin F."/>
            <person name="Kauserud H."/>
        </authorList>
    </citation>
    <scope>NUCLEOTIDE SEQUENCE</scope>
    <source>
        <strain evidence="2">CBHHK200</strain>
    </source>
</reference>
<feature type="region of interest" description="Disordered" evidence="1">
    <location>
        <begin position="1"/>
        <end position="35"/>
    </location>
</feature>
<protein>
    <submittedName>
        <fullName evidence="2">Uncharacterized protein</fullName>
    </submittedName>
</protein>
<feature type="compositionally biased region" description="Basic and acidic residues" evidence="1">
    <location>
        <begin position="14"/>
        <end position="23"/>
    </location>
</feature>
<name>A0AAD6XCH7_9AGAR</name>
<keyword evidence="3" id="KW-1185">Reference proteome</keyword>
<dbReference type="AlphaFoldDB" id="A0AAD6XCH7"/>
<dbReference type="EMBL" id="JARJCM010000006">
    <property type="protein sequence ID" value="KAJ7044887.1"/>
    <property type="molecule type" value="Genomic_DNA"/>
</dbReference>